<feature type="transmembrane region" description="Helical" evidence="1">
    <location>
        <begin position="46"/>
        <end position="67"/>
    </location>
</feature>
<evidence type="ECO:0000256" key="1">
    <source>
        <dbReference type="SAM" id="Phobius"/>
    </source>
</evidence>
<dbReference type="PANTHER" id="PTHR42754">
    <property type="entry name" value="ENDOGLUCANASE"/>
    <property type="match status" value="1"/>
</dbReference>
<dbReference type="PANTHER" id="PTHR42754:SF1">
    <property type="entry name" value="LIPOPROTEIN"/>
    <property type="match status" value="1"/>
</dbReference>
<dbReference type="Gene3D" id="2.80.10.50">
    <property type="match status" value="1"/>
</dbReference>
<dbReference type="EMBL" id="CP095047">
    <property type="protein sequence ID" value="UOQ75121.1"/>
    <property type="molecule type" value="Genomic_DNA"/>
</dbReference>
<evidence type="ECO:0008006" key="4">
    <source>
        <dbReference type="Google" id="ProtNLM"/>
    </source>
</evidence>
<name>A0A8T9QFD0_9BACT</name>
<proteinExistence type="predicted"/>
<keyword evidence="2" id="KW-0614">Plasmid</keyword>
<keyword evidence="1" id="KW-1133">Transmembrane helix</keyword>
<dbReference type="Proteomes" id="UP000831796">
    <property type="component" value="Plasmid unnamed1"/>
</dbReference>
<gene>
    <name evidence="2" type="ORF">MUN79_29035</name>
</gene>
<dbReference type="RefSeq" id="WP_244678454.1">
    <property type="nucleotide sequence ID" value="NZ_CP095047.1"/>
</dbReference>
<dbReference type="AlphaFoldDB" id="A0A8T9QFD0"/>
<protein>
    <recommendedName>
        <fullName evidence="4">Bulb-type lectin domain-containing protein</fullName>
    </recommendedName>
</protein>
<sequence length="390" mass="42323">MTPRQLYHLQASNCYLVSAGLFAAPCAYLILTRLSWGLFIPPSYTGYWVLAICQVAIWLLLAIGLGLRAGRRVAIGAFGLYALGLVVLLTKVVLRFPTYSHGPRWWAVVVLWLLLVLFLAAKCTQCLFRAHQRQQRLRQLVGRSRWSGCGRVVPFRPLACFCILSLPHGSTATLAPAEHYPTAHYGLRHARRGPSPTKVWDKTFGGTARDEIVALRAAPGGYILVGNTASGLDGTKTQATRGMQDMWAIKLNADGTQLWDRSIGGTSQDGAAGFALTPDGGILLGGTSHSDISGDKTQARKGLYDFWVVQLDAAGTKLWDKSYGGDLADDLRALLPTADGGYLLGEVLPPICRAIKHKRTKAWMISGSLRLMQRAPNSGTRAMAALPPSI</sequence>
<keyword evidence="1" id="KW-0812">Transmembrane</keyword>
<feature type="transmembrane region" description="Helical" evidence="1">
    <location>
        <begin position="105"/>
        <end position="128"/>
    </location>
</feature>
<accession>A0A8T9QFD0</accession>
<feature type="transmembrane region" description="Helical" evidence="1">
    <location>
        <begin position="12"/>
        <end position="31"/>
    </location>
</feature>
<geneLocation type="plasmid" evidence="2 3">
    <name>unnamed1</name>
</geneLocation>
<organism evidence="2 3">
    <name type="scientific">Hymenobacter cellulosilyticus</name>
    <dbReference type="NCBI Taxonomy" id="2932248"/>
    <lineage>
        <taxon>Bacteria</taxon>
        <taxon>Pseudomonadati</taxon>
        <taxon>Bacteroidota</taxon>
        <taxon>Cytophagia</taxon>
        <taxon>Cytophagales</taxon>
        <taxon>Hymenobacteraceae</taxon>
        <taxon>Hymenobacter</taxon>
    </lineage>
</organism>
<evidence type="ECO:0000313" key="3">
    <source>
        <dbReference type="Proteomes" id="UP000831796"/>
    </source>
</evidence>
<evidence type="ECO:0000313" key="2">
    <source>
        <dbReference type="EMBL" id="UOQ75121.1"/>
    </source>
</evidence>
<feature type="transmembrane region" description="Helical" evidence="1">
    <location>
        <begin position="74"/>
        <end position="93"/>
    </location>
</feature>
<dbReference type="KEGG" id="hcu:MUN79_29035"/>
<reference evidence="2" key="1">
    <citation type="submission" date="2022-04" db="EMBL/GenBank/DDBJ databases">
        <title>Hymenobacter sp. isolated from the air.</title>
        <authorList>
            <person name="Won M."/>
            <person name="Lee C.-M."/>
            <person name="Woen H.-Y."/>
            <person name="Kwon S.-W."/>
        </authorList>
    </citation>
    <scope>NUCLEOTIDE SEQUENCE</scope>
    <source>
        <strain evidence="2">5116S-3</strain>
        <plasmid evidence="2">unnamed1</plasmid>
    </source>
</reference>
<keyword evidence="3" id="KW-1185">Reference proteome</keyword>
<keyword evidence="1" id="KW-0472">Membrane</keyword>